<gene>
    <name evidence="2" type="ORF">SAMN02745664_10330</name>
</gene>
<dbReference type="CDD" id="cd07344">
    <property type="entry name" value="M48_yhfN_like"/>
    <property type="match status" value="1"/>
</dbReference>
<evidence type="ECO:0000313" key="3">
    <source>
        <dbReference type="Proteomes" id="UP000187495"/>
    </source>
</evidence>
<evidence type="ECO:0000259" key="1">
    <source>
        <dbReference type="Pfam" id="PF01863"/>
    </source>
</evidence>
<dbReference type="AlphaFoldDB" id="A0A1N7E2U2"/>
<dbReference type="STRING" id="34061.B0189_08205"/>
<dbReference type="PANTHER" id="PTHR30399">
    <property type="entry name" value="UNCHARACTERIZED PROTEIN YGJP"/>
    <property type="match status" value="1"/>
</dbReference>
<dbReference type="InterPro" id="IPR002725">
    <property type="entry name" value="YgjP-like_metallopeptidase"/>
</dbReference>
<proteinExistence type="predicted"/>
<feature type="domain" description="YgjP-like metallopeptidase" evidence="1">
    <location>
        <begin position="23"/>
        <end position="212"/>
    </location>
</feature>
<dbReference type="EMBL" id="FTNU01000003">
    <property type="protein sequence ID" value="SIR82361.1"/>
    <property type="molecule type" value="Genomic_DNA"/>
</dbReference>
<organism evidence="2 3">
    <name type="scientific">Moraxella cuniculi DSM 21768</name>
    <dbReference type="NCBI Taxonomy" id="1122245"/>
    <lineage>
        <taxon>Bacteria</taxon>
        <taxon>Pseudomonadati</taxon>
        <taxon>Pseudomonadota</taxon>
        <taxon>Gammaproteobacteria</taxon>
        <taxon>Moraxellales</taxon>
        <taxon>Moraxellaceae</taxon>
        <taxon>Moraxella</taxon>
    </lineage>
</organism>
<dbReference type="Pfam" id="PF01863">
    <property type="entry name" value="YgjP-like"/>
    <property type="match status" value="1"/>
</dbReference>
<protein>
    <recommendedName>
        <fullName evidence="1">YgjP-like metallopeptidase domain-containing protein</fullName>
    </recommendedName>
</protein>
<reference evidence="3" key="1">
    <citation type="submission" date="2017-01" db="EMBL/GenBank/DDBJ databases">
        <authorList>
            <person name="Varghese N."/>
            <person name="Submissions S."/>
        </authorList>
    </citation>
    <scope>NUCLEOTIDE SEQUENCE [LARGE SCALE GENOMIC DNA]</scope>
    <source>
        <strain evidence="3">DSM 21768</strain>
    </source>
</reference>
<accession>A0A1N7E2U2</accession>
<dbReference type="Gene3D" id="3.30.2010.10">
    <property type="entry name" value="Metalloproteases ('zincins'), catalytic domain"/>
    <property type="match status" value="1"/>
</dbReference>
<sequence length="213" mass="24643">MISLSNRLASHGILLIINKKRIKNINFRIKAGQFVVSTPIHISQALLAQAIEQRIDWAIQGHERILARGRQPTCLWGEPFDARAWLAMQQDNLHTRSYRRLQAMPDDELIAWIYRQQVAQKLPELLQKWQPKVGKFASTVSIKAMKSRWGSCNTRTAKITINSRLAAYPAECLSYVLVHELCHLYHANHSAEFWACVASFMPEYRLWHDRLKG</sequence>
<dbReference type="Proteomes" id="UP000187495">
    <property type="component" value="Unassembled WGS sequence"/>
</dbReference>
<keyword evidence="3" id="KW-1185">Reference proteome</keyword>
<evidence type="ECO:0000313" key="2">
    <source>
        <dbReference type="EMBL" id="SIR82361.1"/>
    </source>
</evidence>
<name>A0A1N7E2U2_9GAMM</name>
<dbReference type="InterPro" id="IPR053136">
    <property type="entry name" value="UTP_pyrophosphatase-like"/>
</dbReference>
<dbReference type="PANTHER" id="PTHR30399:SF1">
    <property type="entry name" value="UTP PYROPHOSPHATASE"/>
    <property type="match status" value="1"/>
</dbReference>